<evidence type="ECO:0000256" key="2">
    <source>
        <dbReference type="ARBA" id="ARBA00006555"/>
    </source>
</evidence>
<evidence type="ECO:0000256" key="9">
    <source>
        <dbReference type="ARBA" id="ARBA00023136"/>
    </source>
</evidence>
<dbReference type="PRINTS" id="PR01374">
    <property type="entry name" value="TONBPROTEIN"/>
</dbReference>
<dbReference type="PANTHER" id="PTHR33446:SF2">
    <property type="entry name" value="PROTEIN TONB"/>
    <property type="match status" value="1"/>
</dbReference>
<keyword evidence="10" id="KW-0735">Signal-anchor</keyword>
<comment type="similarity">
    <text evidence="2 10">Belongs to the TonB family.</text>
</comment>
<evidence type="ECO:0000256" key="4">
    <source>
        <dbReference type="ARBA" id="ARBA00022475"/>
    </source>
</evidence>
<evidence type="ECO:0000256" key="6">
    <source>
        <dbReference type="ARBA" id="ARBA00022692"/>
    </source>
</evidence>
<dbReference type="PANTHER" id="PTHR33446">
    <property type="entry name" value="PROTEIN TONB-RELATED"/>
    <property type="match status" value="1"/>
</dbReference>
<dbReference type="Pfam" id="PF03544">
    <property type="entry name" value="TonB_C"/>
    <property type="match status" value="1"/>
</dbReference>
<dbReference type="InterPro" id="IPR051045">
    <property type="entry name" value="TonB-dependent_transducer"/>
</dbReference>
<keyword evidence="6" id="KW-0812">Transmembrane</keyword>
<keyword evidence="4 10" id="KW-1003">Cell membrane</keyword>
<keyword evidence="5 10" id="KW-0997">Cell inner membrane</keyword>
<proteinExistence type="inferred from homology"/>
<dbReference type="Gene3D" id="3.30.2420.10">
    <property type="entry name" value="TonB"/>
    <property type="match status" value="1"/>
</dbReference>
<feature type="region of interest" description="Disordered" evidence="11">
    <location>
        <begin position="46"/>
        <end position="192"/>
    </location>
</feature>
<keyword evidence="9" id="KW-0472">Membrane</keyword>
<keyword evidence="3 10" id="KW-0813">Transport</keyword>
<evidence type="ECO:0000256" key="8">
    <source>
        <dbReference type="ARBA" id="ARBA00022989"/>
    </source>
</evidence>
<dbReference type="InterPro" id="IPR003538">
    <property type="entry name" value="TonB"/>
</dbReference>
<dbReference type="InterPro" id="IPR037682">
    <property type="entry name" value="TonB_C"/>
</dbReference>
<evidence type="ECO:0000259" key="12">
    <source>
        <dbReference type="PROSITE" id="PS52015"/>
    </source>
</evidence>
<dbReference type="SUPFAM" id="SSF74653">
    <property type="entry name" value="TolA/TonB C-terminal domain"/>
    <property type="match status" value="1"/>
</dbReference>
<feature type="compositionally biased region" description="Basic and acidic residues" evidence="11">
    <location>
        <begin position="127"/>
        <end position="143"/>
    </location>
</feature>
<accession>A0ABT6V212</accession>
<reference evidence="13 14" key="1">
    <citation type="submission" date="2023-04" db="EMBL/GenBank/DDBJ databases">
        <title>Halomonas strains isolated from rhizosphere soil.</title>
        <authorList>
            <person name="Xu L."/>
            <person name="Sun J.-Q."/>
        </authorList>
    </citation>
    <scope>NUCLEOTIDE SEQUENCE [LARGE SCALE GENOMIC DNA]</scope>
    <source>
        <strain evidence="13 14">LR5S20</strain>
    </source>
</reference>
<dbReference type="NCBIfam" id="TIGR01352">
    <property type="entry name" value="tonB_Cterm"/>
    <property type="match status" value="1"/>
</dbReference>
<organism evidence="13 14">
    <name type="scientific">Halomonas rhizosphaerae</name>
    <dbReference type="NCBI Taxonomy" id="3043296"/>
    <lineage>
        <taxon>Bacteria</taxon>
        <taxon>Pseudomonadati</taxon>
        <taxon>Pseudomonadota</taxon>
        <taxon>Gammaproteobacteria</taxon>
        <taxon>Oceanospirillales</taxon>
        <taxon>Halomonadaceae</taxon>
        <taxon>Halomonas</taxon>
    </lineage>
</organism>
<comment type="subcellular location">
    <subcellularLocation>
        <location evidence="1 10">Cell inner membrane</location>
        <topology evidence="1 10">Single-pass membrane protein</topology>
        <orientation evidence="1 10">Periplasmic side</orientation>
    </subcellularLocation>
</comment>
<comment type="caution">
    <text evidence="13">The sequence shown here is derived from an EMBL/GenBank/DDBJ whole genome shotgun (WGS) entry which is preliminary data.</text>
</comment>
<comment type="function">
    <text evidence="10">Interacts with outer membrane receptor proteins that carry out high-affinity binding and energy dependent uptake into the periplasmic space of specific substrates. It could act to transduce energy from the cytoplasmic membrane to specific energy-requiring processes in the outer membrane, resulting in the release into the periplasm of ligands bound by these outer membrane proteins.</text>
</comment>
<evidence type="ECO:0000256" key="1">
    <source>
        <dbReference type="ARBA" id="ARBA00004383"/>
    </source>
</evidence>
<name>A0ABT6V212_9GAMM</name>
<evidence type="ECO:0000313" key="13">
    <source>
        <dbReference type="EMBL" id="MDI5892268.1"/>
    </source>
</evidence>
<keyword evidence="14" id="KW-1185">Reference proteome</keyword>
<dbReference type="Proteomes" id="UP001225957">
    <property type="component" value="Unassembled WGS sequence"/>
</dbReference>
<dbReference type="EMBL" id="JASCQP010000030">
    <property type="protein sequence ID" value="MDI5892268.1"/>
    <property type="molecule type" value="Genomic_DNA"/>
</dbReference>
<evidence type="ECO:0000256" key="11">
    <source>
        <dbReference type="SAM" id="MobiDB-lite"/>
    </source>
</evidence>
<feature type="compositionally biased region" description="Pro residues" evidence="11">
    <location>
        <begin position="61"/>
        <end position="79"/>
    </location>
</feature>
<evidence type="ECO:0000256" key="7">
    <source>
        <dbReference type="ARBA" id="ARBA00022927"/>
    </source>
</evidence>
<feature type="compositionally biased region" description="Low complexity" evidence="11">
    <location>
        <begin position="80"/>
        <end position="90"/>
    </location>
</feature>
<sequence>MTRVLLSASAGVAMALLLFWLLALLVSPPEPDIEVLEMSMPLTSIESPDAEPEAAEVPAEAAPPAPSKPVVPPPLPEPAPLAQNEMVLPEPALPPEEAEPMELDTELPELSEARPEHEPQPEPQPDPDPKPEPEPEPEPRAEASARPSDAAEASGEPASGQPDAGAPEVGEPVDVGQAAPTERVPPQYPARAQRRGLEGHVELEFVIRADGSVDPSSVRVLSARPRNVFDKAARQAVAQWRFAPADGQRRARQRLAFQLR</sequence>
<evidence type="ECO:0000256" key="5">
    <source>
        <dbReference type="ARBA" id="ARBA00022519"/>
    </source>
</evidence>
<keyword evidence="8" id="KW-1133">Transmembrane helix</keyword>
<evidence type="ECO:0000256" key="10">
    <source>
        <dbReference type="RuleBase" id="RU362123"/>
    </source>
</evidence>
<protein>
    <recommendedName>
        <fullName evidence="10">Protein TonB</fullName>
    </recommendedName>
</protein>
<dbReference type="PROSITE" id="PS52015">
    <property type="entry name" value="TONB_CTD"/>
    <property type="match status" value="1"/>
</dbReference>
<dbReference type="InterPro" id="IPR006260">
    <property type="entry name" value="TonB/TolA_C"/>
</dbReference>
<dbReference type="RefSeq" id="WP_282736193.1">
    <property type="nucleotide sequence ID" value="NZ_JASCQP010000030.1"/>
</dbReference>
<evidence type="ECO:0000256" key="3">
    <source>
        <dbReference type="ARBA" id="ARBA00022448"/>
    </source>
</evidence>
<feature type="compositionally biased region" description="Basic and acidic residues" evidence="11">
    <location>
        <begin position="111"/>
        <end position="120"/>
    </location>
</feature>
<evidence type="ECO:0000313" key="14">
    <source>
        <dbReference type="Proteomes" id="UP001225957"/>
    </source>
</evidence>
<keyword evidence="7 10" id="KW-0653">Protein transport</keyword>
<gene>
    <name evidence="13" type="ORF">QLQ83_14320</name>
</gene>
<feature type="domain" description="TonB C-terminal" evidence="12">
    <location>
        <begin position="173"/>
        <end position="260"/>
    </location>
</feature>
<feature type="compositionally biased region" description="Acidic residues" evidence="11">
    <location>
        <begin position="96"/>
        <end position="109"/>
    </location>
</feature>